<feature type="transmembrane region" description="Helical" evidence="1">
    <location>
        <begin position="513"/>
        <end position="534"/>
    </location>
</feature>
<gene>
    <name evidence="2" type="ORF">GCM10011517_31400</name>
</gene>
<sequence>MDSALLRLLMMRLRGGLRMRLMQLKSLRGLLFFLAFGGIVWLLVVANSSALNPEFLNNGALDRQALSPQIRTFMPLAMLGMSLLTVVLTTGPTFHFSPTEINFLFTGPFRRRDLILYKFSAYVAGVTLSSALITPFAQAQTGSALSAFVASLLTLTFVQLNSAVIGMAGQALEGSRFARYRWPAIALLFTAAVATALYAWVTPDRSVFDLLTEFRHSWIGTIILIPYIVFAELFVAPSLFPHLALWACIAVLINAVLLYVAIKLDALTTDRALKENARQSDRWERIKQGGSFWATQRTEVRSIRRAPLLGGLGPIAFRQTLNAARNSFKVIAVFIGMAACLGPLASAFGVPVTDSRALTMIYIFYGFILPRTLVCDFRGDLSRMEIYKTLPIAPWRICAGQLVAQVLLAYVIALTMIASILVFEDGVDTSVALMFAAFALPLTVLIYVVENTIHLLFPTKLVPMGRADFEFLGRSLVEFIAKTIVVLTAAAVSAGVGLATFTMIRTSLVLPGLASWVTLTLIGVLTLVVMQFAFRRFAVAETVD</sequence>
<evidence type="ECO:0000313" key="2">
    <source>
        <dbReference type="EMBL" id="GGE61572.1"/>
    </source>
</evidence>
<dbReference type="EMBL" id="BMKN01000003">
    <property type="protein sequence ID" value="GGE61572.1"/>
    <property type="molecule type" value="Genomic_DNA"/>
</dbReference>
<feature type="transmembrane region" description="Helical" evidence="1">
    <location>
        <begin position="143"/>
        <end position="168"/>
    </location>
</feature>
<feature type="transmembrane region" description="Helical" evidence="1">
    <location>
        <begin position="330"/>
        <end position="350"/>
    </location>
</feature>
<feature type="transmembrane region" description="Helical" evidence="1">
    <location>
        <begin position="243"/>
        <end position="262"/>
    </location>
</feature>
<dbReference type="RefSeq" id="WP_095595381.1">
    <property type="nucleotide sequence ID" value="NZ_BMKN01000003.1"/>
</dbReference>
<keyword evidence="3" id="KW-1185">Reference proteome</keyword>
<feature type="transmembrane region" description="Helical" evidence="1">
    <location>
        <begin position="402"/>
        <end position="423"/>
    </location>
</feature>
<evidence type="ECO:0000256" key="1">
    <source>
        <dbReference type="SAM" id="Phobius"/>
    </source>
</evidence>
<organism evidence="2 3">
    <name type="scientific">Actibacterium pelagium</name>
    <dbReference type="NCBI Taxonomy" id="2029103"/>
    <lineage>
        <taxon>Bacteria</taxon>
        <taxon>Pseudomonadati</taxon>
        <taxon>Pseudomonadota</taxon>
        <taxon>Alphaproteobacteria</taxon>
        <taxon>Rhodobacterales</taxon>
        <taxon>Roseobacteraceae</taxon>
        <taxon>Actibacterium</taxon>
    </lineage>
</organism>
<keyword evidence="1" id="KW-1133">Transmembrane helix</keyword>
<feature type="transmembrane region" description="Helical" evidence="1">
    <location>
        <begin position="430"/>
        <end position="449"/>
    </location>
</feature>
<comment type="caution">
    <text evidence="2">The sequence shown here is derived from an EMBL/GenBank/DDBJ whole genome shotgun (WGS) entry which is preliminary data.</text>
</comment>
<dbReference type="Proteomes" id="UP000606730">
    <property type="component" value="Unassembled WGS sequence"/>
</dbReference>
<feature type="transmembrane region" description="Helical" evidence="1">
    <location>
        <begin position="357"/>
        <end position="374"/>
    </location>
</feature>
<evidence type="ECO:0000313" key="3">
    <source>
        <dbReference type="Proteomes" id="UP000606730"/>
    </source>
</evidence>
<feature type="transmembrane region" description="Helical" evidence="1">
    <location>
        <begin position="180"/>
        <end position="201"/>
    </location>
</feature>
<proteinExistence type="predicted"/>
<name>A0A917EMZ4_9RHOB</name>
<dbReference type="AlphaFoldDB" id="A0A917EMZ4"/>
<feature type="transmembrane region" description="Helical" evidence="1">
    <location>
        <begin position="216"/>
        <end position="236"/>
    </location>
</feature>
<reference evidence="2" key="2">
    <citation type="submission" date="2020-09" db="EMBL/GenBank/DDBJ databases">
        <authorList>
            <person name="Sun Q."/>
            <person name="Zhou Y."/>
        </authorList>
    </citation>
    <scope>NUCLEOTIDE SEQUENCE</scope>
    <source>
        <strain evidence="2">CGMCC 1.16012</strain>
    </source>
</reference>
<evidence type="ECO:0008006" key="4">
    <source>
        <dbReference type="Google" id="ProtNLM"/>
    </source>
</evidence>
<reference evidence="2" key="1">
    <citation type="journal article" date="2014" name="Int. J. Syst. Evol. Microbiol.">
        <title>Complete genome sequence of Corynebacterium casei LMG S-19264T (=DSM 44701T), isolated from a smear-ripened cheese.</title>
        <authorList>
            <consortium name="US DOE Joint Genome Institute (JGI-PGF)"/>
            <person name="Walter F."/>
            <person name="Albersmeier A."/>
            <person name="Kalinowski J."/>
            <person name="Ruckert C."/>
        </authorList>
    </citation>
    <scope>NUCLEOTIDE SEQUENCE</scope>
    <source>
        <strain evidence="2">CGMCC 1.16012</strain>
    </source>
</reference>
<feature type="transmembrane region" description="Helical" evidence="1">
    <location>
        <begin position="479"/>
        <end position="501"/>
    </location>
</feature>
<keyword evidence="1" id="KW-0472">Membrane</keyword>
<keyword evidence="1" id="KW-0812">Transmembrane</keyword>
<feature type="transmembrane region" description="Helical" evidence="1">
    <location>
        <begin position="74"/>
        <end position="94"/>
    </location>
</feature>
<dbReference type="OrthoDB" id="7798170at2"/>
<feature type="transmembrane region" description="Helical" evidence="1">
    <location>
        <begin position="115"/>
        <end position="137"/>
    </location>
</feature>
<accession>A0A917EMZ4</accession>
<protein>
    <recommendedName>
        <fullName evidence="4">ABC exporter</fullName>
    </recommendedName>
</protein>